<dbReference type="GO" id="GO:0020037">
    <property type="term" value="F:heme binding"/>
    <property type="evidence" value="ECO:0007669"/>
    <property type="project" value="InterPro"/>
</dbReference>
<evidence type="ECO:0000313" key="8">
    <source>
        <dbReference type="Proteomes" id="UP000076727"/>
    </source>
</evidence>
<dbReference type="PROSITE" id="PS00086">
    <property type="entry name" value="CYTOCHROME_P450"/>
    <property type="match status" value="1"/>
</dbReference>
<evidence type="ECO:0000256" key="4">
    <source>
        <dbReference type="ARBA" id="ARBA00023004"/>
    </source>
</evidence>
<keyword evidence="3 5" id="KW-0479">Metal-binding</keyword>
<dbReference type="EMBL" id="KV429057">
    <property type="protein sequence ID" value="KZT69584.1"/>
    <property type="molecule type" value="Genomic_DNA"/>
</dbReference>
<evidence type="ECO:0000256" key="2">
    <source>
        <dbReference type="ARBA" id="ARBA00005179"/>
    </source>
</evidence>
<dbReference type="Proteomes" id="UP000076727">
    <property type="component" value="Unassembled WGS sequence"/>
</dbReference>
<comment type="similarity">
    <text evidence="6">Belongs to the cytochrome P450 family.</text>
</comment>
<dbReference type="InterPro" id="IPR001128">
    <property type="entry name" value="Cyt_P450"/>
</dbReference>
<dbReference type="InterPro" id="IPR050121">
    <property type="entry name" value="Cytochrome_P450_monoxygenase"/>
</dbReference>
<keyword evidence="5 6" id="KW-0349">Heme</keyword>
<evidence type="ECO:0000256" key="1">
    <source>
        <dbReference type="ARBA" id="ARBA00001971"/>
    </source>
</evidence>
<dbReference type="AlphaFoldDB" id="A0A165QK75"/>
<dbReference type="PRINTS" id="PR00385">
    <property type="entry name" value="P450"/>
</dbReference>
<organism evidence="7 8">
    <name type="scientific">Daedalea quercina L-15889</name>
    <dbReference type="NCBI Taxonomy" id="1314783"/>
    <lineage>
        <taxon>Eukaryota</taxon>
        <taxon>Fungi</taxon>
        <taxon>Dikarya</taxon>
        <taxon>Basidiomycota</taxon>
        <taxon>Agaricomycotina</taxon>
        <taxon>Agaricomycetes</taxon>
        <taxon>Polyporales</taxon>
        <taxon>Fomitopsis</taxon>
    </lineage>
</organism>
<sequence>MITFYVFVFGLVFVVYERLVLSPLSKIPGPSLAAATRLVLMYHEFTRTRKQWIHELHLRYGPVVRIAPDEVSFATWDAVKEIYVFEGSGYEKTNFYKLFDNYGTMCMFSATEKGPHGERKKIFADRYTKSYIMQPEVVNGIQDLATEFVKKCTENAGKAVDIYVYLHCYALDGTTLHLFDPLGTHTLTDAGELVKMKELAFRDDLVDSYKEYYLFDLLPSEIAPLLANYLRRPPRPRRIATQVMNTARRTDVASHTVLSKLLEAKLPTKSIASEMLDHTIAGHDTTGDGLCFLMHELSLPRSAAAQEKLHRELAENPGAPIDDLPYLDAVVREGLRRFSPIPMSLPRRVPKGGRRIGDAFVPEGTIVGCQAHTLHRLDESVFPDPEAFIPERWLEPEGAMERNQLFFAFSTGGRGCIGKHLALLEMKLLLREVYSGYRTRVAPEMTASMELDDQIIVSRPKGQQCWIIFDEVA</sequence>
<protein>
    <submittedName>
        <fullName evidence="7">Cytochrome P450</fullName>
    </submittedName>
</protein>
<dbReference type="GO" id="GO:0004497">
    <property type="term" value="F:monooxygenase activity"/>
    <property type="evidence" value="ECO:0007669"/>
    <property type="project" value="UniProtKB-KW"/>
</dbReference>
<accession>A0A165QK75</accession>
<dbReference type="InterPro" id="IPR036396">
    <property type="entry name" value="Cyt_P450_sf"/>
</dbReference>
<evidence type="ECO:0000256" key="6">
    <source>
        <dbReference type="RuleBase" id="RU000461"/>
    </source>
</evidence>
<keyword evidence="8" id="KW-1185">Reference proteome</keyword>
<keyword evidence="6" id="KW-0560">Oxidoreductase</keyword>
<feature type="binding site" description="axial binding residue" evidence="5">
    <location>
        <position position="416"/>
    </location>
    <ligand>
        <name>heme</name>
        <dbReference type="ChEBI" id="CHEBI:30413"/>
    </ligand>
    <ligandPart>
        <name>Fe</name>
        <dbReference type="ChEBI" id="CHEBI:18248"/>
    </ligandPart>
</feature>
<keyword evidence="4 5" id="KW-0408">Iron</keyword>
<dbReference type="OrthoDB" id="1470350at2759"/>
<dbReference type="GO" id="GO:0005506">
    <property type="term" value="F:iron ion binding"/>
    <property type="evidence" value="ECO:0007669"/>
    <property type="project" value="InterPro"/>
</dbReference>
<keyword evidence="6" id="KW-0503">Monooxygenase</keyword>
<dbReference type="InterPro" id="IPR017972">
    <property type="entry name" value="Cyt_P450_CS"/>
</dbReference>
<dbReference type="PANTHER" id="PTHR24305:SF164">
    <property type="entry name" value="P450, PUTATIVE (EUROFUNG)-RELATED"/>
    <property type="match status" value="1"/>
</dbReference>
<dbReference type="STRING" id="1314783.A0A165QK75"/>
<gene>
    <name evidence="7" type="ORF">DAEQUDRAFT_258666</name>
</gene>
<dbReference type="PRINTS" id="PR00463">
    <property type="entry name" value="EP450I"/>
</dbReference>
<dbReference type="InterPro" id="IPR002401">
    <property type="entry name" value="Cyt_P450_E_grp-I"/>
</dbReference>
<dbReference type="GO" id="GO:0016705">
    <property type="term" value="F:oxidoreductase activity, acting on paired donors, with incorporation or reduction of molecular oxygen"/>
    <property type="evidence" value="ECO:0007669"/>
    <property type="project" value="InterPro"/>
</dbReference>
<name>A0A165QK75_9APHY</name>
<dbReference type="Gene3D" id="1.10.630.10">
    <property type="entry name" value="Cytochrome P450"/>
    <property type="match status" value="1"/>
</dbReference>
<dbReference type="Pfam" id="PF00067">
    <property type="entry name" value="p450"/>
    <property type="match status" value="1"/>
</dbReference>
<evidence type="ECO:0000256" key="5">
    <source>
        <dbReference type="PIRSR" id="PIRSR602401-1"/>
    </source>
</evidence>
<comment type="pathway">
    <text evidence="2">Secondary metabolite biosynthesis.</text>
</comment>
<evidence type="ECO:0000313" key="7">
    <source>
        <dbReference type="EMBL" id="KZT69584.1"/>
    </source>
</evidence>
<comment type="cofactor">
    <cofactor evidence="1 5">
        <name>heme</name>
        <dbReference type="ChEBI" id="CHEBI:30413"/>
    </cofactor>
</comment>
<proteinExistence type="inferred from homology"/>
<evidence type="ECO:0000256" key="3">
    <source>
        <dbReference type="ARBA" id="ARBA00022723"/>
    </source>
</evidence>
<dbReference type="PANTHER" id="PTHR24305">
    <property type="entry name" value="CYTOCHROME P450"/>
    <property type="match status" value="1"/>
</dbReference>
<reference evidence="7 8" key="1">
    <citation type="journal article" date="2016" name="Mol. Biol. Evol.">
        <title>Comparative Genomics of Early-Diverging Mushroom-Forming Fungi Provides Insights into the Origins of Lignocellulose Decay Capabilities.</title>
        <authorList>
            <person name="Nagy L.G."/>
            <person name="Riley R."/>
            <person name="Tritt A."/>
            <person name="Adam C."/>
            <person name="Daum C."/>
            <person name="Floudas D."/>
            <person name="Sun H."/>
            <person name="Yadav J.S."/>
            <person name="Pangilinan J."/>
            <person name="Larsson K.H."/>
            <person name="Matsuura K."/>
            <person name="Barry K."/>
            <person name="Labutti K."/>
            <person name="Kuo R."/>
            <person name="Ohm R.A."/>
            <person name="Bhattacharya S.S."/>
            <person name="Shirouzu T."/>
            <person name="Yoshinaga Y."/>
            <person name="Martin F.M."/>
            <person name="Grigoriev I.V."/>
            <person name="Hibbett D.S."/>
        </authorList>
    </citation>
    <scope>NUCLEOTIDE SEQUENCE [LARGE SCALE GENOMIC DNA]</scope>
    <source>
        <strain evidence="7 8">L-15889</strain>
    </source>
</reference>
<dbReference type="SUPFAM" id="SSF48264">
    <property type="entry name" value="Cytochrome P450"/>
    <property type="match status" value="1"/>
</dbReference>